<name>X0VTW1_9ZZZZ</name>
<evidence type="ECO:0000256" key="1">
    <source>
        <dbReference type="SAM" id="Phobius"/>
    </source>
</evidence>
<proteinExistence type="predicted"/>
<dbReference type="AlphaFoldDB" id="X0VTW1"/>
<gene>
    <name evidence="2" type="ORF">S01H1_55818</name>
</gene>
<sequence length="111" mass="11429">MRIVHILPLAVLMALLLWVPLPFASVTPWGVAILETVAFVTLAGALLAPTHLRASPAGFEGTSVSWSIAIPMVALGSIALLGFGQSAGWSPAVITSISPEHGHLQNGAANL</sequence>
<accession>X0VTW1</accession>
<keyword evidence="1" id="KW-1133">Transmembrane helix</keyword>
<feature type="transmembrane region" description="Helical" evidence="1">
    <location>
        <begin position="64"/>
        <end position="83"/>
    </location>
</feature>
<organism evidence="2">
    <name type="scientific">marine sediment metagenome</name>
    <dbReference type="NCBI Taxonomy" id="412755"/>
    <lineage>
        <taxon>unclassified sequences</taxon>
        <taxon>metagenomes</taxon>
        <taxon>ecological metagenomes</taxon>
    </lineage>
</organism>
<feature type="transmembrane region" description="Helical" evidence="1">
    <location>
        <begin position="34"/>
        <end position="52"/>
    </location>
</feature>
<keyword evidence="1" id="KW-0472">Membrane</keyword>
<protein>
    <submittedName>
        <fullName evidence="2">Uncharacterized protein</fullName>
    </submittedName>
</protein>
<comment type="caution">
    <text evidence="2">The sequence shown here is derived from an EMBL/GenBank/DDBJ whole genome shotgun (WGS) entry which is preliminary data.</text>
</comment>
<feature type="non-terminal residue" evidence="2">
    <location>
        <position position="111"/>
    </location>
</feature>
<evidence type="ECO:0000313" key="2">
    <source>
        <dbReference type="EMBL" id="GAG14562.1"/>
    </source>
</evidence>
<dbReference type="EMBL" id="BARS01036300">
    <property type="protein sequence ID" value="GAG14562.1"/>
    <property type="molecule type" value="Genomic_DNA"/>
</dbReference>
<reference evidence="2" key="1">
    <citation type="journal article" date="2014" name="Front. Microbiol.">
        <title>High frequency of phylogenetically diverse reductive dehalogenase-homologous genes in deep subseafloor sedimentary metagenomes.</title>
        <authorList>
            <person name="Kawai M."/>
            <person name="Futagami T."/>
            <person name="Toyoda A."/>
            <person name="Takaki Y."/>
            <person name="Nishi S."/>
            <person name="Hori S."/>
            <person name="Arai W."/>
            <person name="Tsubouchi T."/>
            <person name="Morono Y."/>
            <person name="Uchiyama I."/>
            <person name="Ito T."/>
            <person name="Fujiyama A."/>
            <person name="Inagaki F."/>
            <person name="Takami H."/>
        </authorList>
    </citation>
    <scope>NUCLEOTIDE SEQUENCE</scope>
    <source>
        <strain evidence="2">Expedition CK06-06</strain>
    </source>
</reference>
<keyword evidence="1" id="KW-0812">Transmembrane</keyword>